<keyword evidence="4" id="KW-1185">Reference proteome</keyword>
<dbReference type="GO" id="GO:0003352">
    <property type="term" value="P:regulation of cilium movement"/>
    <property type="evidence" value="ECO:0007669"/>
    <property type="project" value="InterPro"/>
</dbReference>
<dbReference type="MalaCards" id="CFAP298-TCP10L"/>
<keyword evidence="5" id="KW-1267">Proteomics identification</keyword>
<reference evidence="3 4" key="1">
    <citation type="journal article" date="2000" name="Nature">
        <title>The DNA sequence of human chromosome 21.</title>
        <authorList>
            <consortium name="Chromosome 21 mapping and sequencing consortium"/>
            <person name="Hattori M."/>
            <person name="Fujiyama A."/>
            <person name="Taylor T.D."/>
            <person name="Watanabe H."/>
            <person name="Yada T."/>
            <person name="Park H.S."/>
            <person name="Toyoda A."/>
            <person name="Ishii K."/>
            <person name="Totoki Y."/>
            <person name="Choi D.K."/>
            <person name="Groner Y."/>
            <person name="Soeda E."/>
            <person name="Ohki M."/>
            <person name="Takagi T."/>
            <person name="Sakaki Y."/>
            <person name="Taudien S."/>
            <person name="Blechschmidt K."/>
            <person name="Polley A."/>
            <person name="Menzel U."/>
            <person name="Delabar J."/>
            <person name="Kumpf K."/>
            <person name="Lehmann R."/>
            <person name="Patterson D."/>
            <person name="Reichwald K."/>
            <person name="Rump A."/>
            <person name="Schillhabel M."/>
            <person name="Schudy A."/>
            <person name="Zimmermann W."/>
            <person name="Rosenthal A."/>
            <person name="Kudoh J."/>
            <person name="Schibuya K."/>
            <person name="Kawasaki K."/>
            <person name="Asakawa S."/>
            <person name="Shintani A."/>
            <person name="Sasaki T."/>
            <person name="Nagamine K."/>
            <person name="Mitsuyama S."/>
            <person name="Antonarakis S.E."/>
            <person name="Minoshima S."/>
            <person name="Shimizu N."/>
            <person name="Nordsiek G."/>
            <person name="Hornischer K."/>
            <person name="Brant P."/>
            <person name="Scharfe M."/>
            <person name="Schon O."/>
            <person name="Desario A."/>
            <person name="Reichelt J."/>
            <person name="Kauer G."/>
            <person name="Blocker H."/>
            <person name="Ramser J."/>
            <person name="Beck A."/>
            <person name="Klages S."/>
            <person name="Hennig S."/>
            <person name="Riesselmann L."/>
            <person name="Dagand E."/>
            <person name="Haaf T."/>
            <person name="Wehrmeyer S."/>
            <person name="Borzym K."/>
            <person name="Gardiner K."/>
            <person name="Nizetic D."/>
            <person name="Francis F."/>
            <person name="Lehrach H."/>
            <person name="Reinhardt R."/>
            <person name="Yaspo M.L."/>
        </authorList>
    </citation>
    <scope>NUCLEOTIDE SEQUENCE [LARGE SCALE GENOMIC DNA]</scope>
</reference>
<dbReference type="Ensembl" id="ENST00000674123.1">
    <property type="protein sequence ID" value="ENSP00000501038.1"/>
    <property type="gene ID" value="ENSG00000265590.10"/>
</dbReference>
<dbReference type="AlphaFoldDB" id="A0A669KAZ0"/>
<feature type="region of interest" description="Disordered" evidence="2">
    <location>
        <begin position="221"/>
        <end position="267"/>
    </location>
</feature>
<dbReference type="PANTHER" id="PTHR13238">
    <property type="entry name" value="PROTEIN C21ORF59"/>
    <property type="match status" value="1"/>
</dbReference>
<evidence type="ECO:0000256" key="1">
    <source>
        <dbReference type="ARBA" id="ARBA00009619"/>
    </source>
</evidence>
<dbReference type="EMBL" id="KF511475">
    <property type="status" value="NOT_ANNOTATED_CDS"/>
    <property type="molecule type" value="Genomic_DNA"/>
</dbReference>
<proteinExistence type="evidence at protein level"/>
<dbReference type="Pfam" id="PF11069">
    <property type="entry name" value="CFAP298"/>
    <property type="match status" value="1"/>
</dbReference>
<reference evidence="3 4" key="2">
    <citation type="journal article" date="2001" name="Nature">
        <title>Initial sequencing and analysis of the human genome.</title>
        <authorList>
            <consortium name="International Human Genome Sequencing Consortium"/>
            <person name="Lander E.S."/>
            <person name="Linton L.M."/>
            <person name="Birren B."/>
            <person name="Nusbaum C."/>
            <person name="Zody M.C."/>
            <person name="Baldwin J."/>
            <person name="Devon K."/>
            <person name="Dewar K."/>
            <person name="Doyle M."/>
            <person name="FitzHugh W."/>
            <person name="Funke R."/>
            <person name="Gage D."/>
            <person name="Harris K."/>
            <person name="Heaford A."/>
            <person name="Howland J."/>
            <person name="Kann L."/>
            <person name="Lehoczky J."/>
            <person name="LeVine R."/>
            <person name="McEwan P."/>
            <person name="McKernan K."/>
            <person name="Meldrim J."/>
            <person name="Mesirov J.P."/>
            <person name="Miranda C."/>
            <person name="Morris W."/>
            <person name="Naylor J."/>
            <person name="Raymond C."/>
            <person name="Rosetti M."/>
            <person name="Santos R."/>
            <person name="Sheridan A."/>
            <person name="Sougnez C."/>
            <person name="Stange-Thomann N."/>
            <person name="Stojanovic N."/>
            <person name="Subramanian A."/>
            <person name="Wyman D."/>
            <person name="Rogers J."/>
            <person name="Sulston J."/>
            <person name="Ainscough R."/>
            <person name="Beck S."/>
            <person name="Bentley D."/>
            <person name="Burton J."/>
            <person name="Clee C."/>
            <person name="Carter N."/>
            <person name="Coulson A."/>
            <person name="Deadman R."/>
            <person name="Deloukas P."/>
            <person name="Dunham A."/>
            <person name="Dunham I."/>
            <person name="Durbin R."/>
            <person name="French L."/>
            <person name="Grafham D."/>
            <person name="Gregory S."/>
            <person name="Hubbard T."/>
            <person name="Humphray S."/>
            <person name="Hunt A."/>
            <person name="Jones M."/>
            <person name="Lloyd C."/>
            <person name="McMurray A."/>
            <person name="Matthews L."/>
            <person name="Mercer S."/>
            <person name="Milne S."/>
            <person name="Mullikin J.C."/>
            <person name="Mungall A."/>
            <person name="Plumb R."/>
            <person name="Ross M."/>
            <person name="Shownkeen R."/>
            <person name="Sims S."/>
            <person name="Waterston R.H."/>
            <person name="Wilson R.K."/>
            <person name="Hillier L.W."/>
            <person name="McPherson J.D."/>
            <person name="Marra M.A."/>
            <person name="Mardis E.R."/>
            <person name="Fulton L.A."/>
            <person name="Chinwalla A.T."/>
            <person name="Pepin K.H."/>
            <person name="Gish W.R."/>
            <person name="Chissoe S.L."/>
            <person name="Wendl M.C."/>
            <person name="Delehaunty K.D."/>
            <person name="Miner T.L."/>
            <person name="Delehaunty A."/>
            <person name="Kramer J.B."/>
            <person name="Cook L.L."/>
            <person name="Fulton R.S."/>
            <person name="Johnson D.L."/>
            <person name="Minx P.J."/>
            <person name="Clifton S.W."/>
            <person name="Hawkins T."/>
            <person name="Branscomb E."/>
            <person name="Predki P."/>
            <person name="Richardson P."/>
            <person name="Wenning S."/>
            <person name="Slezak T."/>
            <person name="Doggett N."/>
            <person name="Cheng J.F."/>
            <person name="Olsen A."/>
            <person name="Lucas S."/>
            <person name="Elkin C."/>
            <person name="Uberbacher E."/>
            <person name="Frazier M."/>
            <person name="Gibbs R.A."/>
            <person name="Muzny D.M."/>
            <person name="Scherer S.E."/>
            <person name="Bouck J.B."/>
            <person name="Sodergren E.J."/>
            <person name="Worley K.C."/>
            <person name="Rives C.M."/>
            <person name="Gorrell J.H."/>
            <person name="Metzker M.L."/>
            <person name="Naylor S.L."/>
            <person name="Kucherlapati R.S."/>
            <person name="Nelson D.L."/>
            <person name="Weinstock G.M."/>
            <person name="Sakaki Y."/>
            <person name="Fujiyama A."/>
            <person name="Hattori M."/>
            <person name="Yada T."/>
            <person name="Toyoda A."/>
            <person name="Itoh T."/>
            <person name="Kawagoe C."/>
            <person name="Watanabe H."/>
            <person name="Totoki Y."/>
            <person name="Taylor T."/>
            <person name="Weissenbach J."/>
            <person name="Heilig R."/>
            <person name="Saurin W."/>
            <person name="Artiguenave F."/>
            <person name="Brottier P."/>
            <person name="Bruls T."/>
            <person name="Pelletier E."/>
            <person name="Robert C."/>
            <person name="Wincker P."/>
            <person name="Smith D.R."/>
            <person name="Doucette-Stamm L."/>
            <person name="Rubenfield M."/>
            <person name="Weinstock K."/>
            <person name="Lee H.M."/>
            <person name="Dubois J."/>
            <person name="Rosenthal A."/>
            <person name="Platzer M."/>
            <person name="Nyakatura G."/>
            <person name="Taudien S."/>
            <person name="Rump A."/>
            <person name="Yang H."/>
            <person name="Yu J."/>
            <person name="Wang J."/>
            <person name="Huang G."/>
            <person name="Gu J."/>
            <person name="Hood L."/>
            <person name="Rowen L."/>
            <person name="Madan A."/>
            <person name="Qin S."/>
            <person name="Davis R.W."/>
            <person name="Federspiel N.A."/>
            <person name="Abola A.P."/>
            <person name="Proctor M.J."/>
            <person name="Myers R.M."/>
            <person name="Schmutz J."/>
            <person name="Dickson M."/>
            <person name="Grimwood J."/>
            <person name="Cox D.R."/>
            <person name="Olson M.V."/>
            <person name="Kaul R."/>
            <person name="Raymond C."/>
            <person name="Shimizu N."/>
            <person name="Kawasaki K."/>
            <person name="Minoshima S."/>
            <person name="Evans G.A."/>
            <person name="Athanasiou M."/>
            <person name="Schultz R."/>
            <person name="Roe B.A."/>
            <person name="Chen F."/>
            <person name="Pan H."/>
            <person name="Ramser J."/>
            <person name="Lehrach H."/>
            <person name="Reinhardt R."/>
            <person name="McCombie W.R."/>
            <person name="de la Bastide M."/>
            <person name="Dedhia N."/>
            <person name="Blocker H."/>
            <person name="Hornischer K."/>
            <person name="Nordsiek G."/>
            <person name="Agarwala R."/>
            <person name="Aravind L."/>
            <person name="Bailey J.A."/>
            <person name="Bateman A."/>
            <person name="Batzoglou S."/>
            <person name="Birney E."/>
            <person name="Bork P."/>
            <person name="Brown D.G."/>
            <person name="Burge C.B."/>
            <person name="Cerutti L."/>
            <person name="Chen H.C."/>
            <person name="Church D."/>
            <person name="Clamp M."/>
            <person name="Copley R.R."/>
            <person name="Doerks T."/>
            <person name="Eddy S.R."/>
            <person name="Eichler E.E."/>
            <person name="Furey T.S."/>
            <person name="Galagan J."/>
            <person name="Gilbert J.G."/>
            <person name="Harmon C."/>
            <person name="Hayashizaki Y."/>
            <person name="Haussler D."/>
            <person name="Hermjakob H."/>
            <person name="Hokamp K."/>
            <person name="Jang W."/>
            <person name="Johnson L.S."/>
            <person name="Jones T.A."/>
            <person name="Kasif S."/>
            <person name="Kaspryzk A."/>
            <person name="Kennedy S."/>
            <person name="Kent W.J."/>
            <person name="Kitts P."/>
            <person name="Koonin E.V."/>
            <person name="Korf I."/>
            <person name="Kulp D."/>
            <person name="Lancet D."/>
            <person name="Lowe T.M."/>
            <person name="McLysaght A."/>
            <person name="Mikkelsen T."/>
            <person name="Moran J.V."/>
            <person name="Mulder N."/>
            <person name="Pollara V.J."/>
            <person name="Ponting C.P."/>
            <person name="Schuler G."/>
            <person name="Schultz J."/>
            <person name="Slater G."/>
            <person name="Smit A.F."/>
            <person name="Stupka E."/>
            <person name="Szustakowski J."/>
            <person name="Thierry-Mieg D."/>
            <person name="Thierry-Mieg J."/>
            <person name="Wagner L."/>
            <person name="Wallis J."/>
            <person name="Wheeler R."/>
            <person name="Williams A."/>
            <person name="Wolf Y.I."/>
            <person name="Wolfe K.H."/>
            <person name="Yang S.P."/>
            <person name="Yeh R.F."/>
            <person name="Collins F."/>
            <person name="Guyer M.S."/>
            <person name="Peterson J."/>
            <person name="Felsenfeld A."/>
            <person name="Wetterstrand K.A."/>
            <person name="Patrinos A."/>
            <person name="Morgan M.J."/>
            <person name="de Jong P."/>
            <person name="Catanese J.J."/>
            <person name="Osoegawa K."/>
            <person name="Shizuya H."/>
            <person name="Choi S."/>
            <person name="Chen Y.J."/>
        </authorList>
    </citation>
    <scope>NUCLEOTIDE SEQUENCE [LARGE SCALE GENOMIC DNA]</scope>
</reference>
<dbReference type="EMBL" id="AP000270">
    <property type="status" value="NOT_ANNOTATED_CDS"/>
    <property type="molecule type" value="Genomic_DNA"/>
</dbReference>
<accession>A0A669KAZ0</accession>
<dbReference type="InterPro" id="IPR021298">
    <property type="entry name" value="CFAP298"/>
</dbReference>
<dbReference type="HGNC" id="HGNC:54636">
    <property type="gene designation" value="CFAP298-TCP10L"/>
</dbReference>
<evidence type="ECO:0000313" key="3">
    <source>
        <dbReference type="Ensembl" id="ENSP00000501038.1"/>
    </source>
</evidence>
<organism evidence="3 4">
    <name type="scientific">Homo sapiens</name>
    <name type="common">Human</name>
    <dbReference type="NCBI Taxonomy" id="9606"/>
    <lineage>
        <taxon>Eukaryota</taxon>
        <taxon>Metazoa</taxon>
        <taxon>Chordata</taxon>
        <taxon>Craniata</taxon>
        <taxon>Vertebrata</taxon>
        <taxon>Euteleostomi</taxon>
        <taxon>Mammalia</taxon>
        <taxon>Eutheria</taxon>
        <taxon>Euarchontoglires</taxon>
        <taxon>Primates</taxon>
        <taxon>Haplorrhini</taxon>
        <taxon>Catarrhini</taxon>
        <taxon>Hominidae</taxon>
        <taxon>Homo</taxon>
    </lineage>
</organism>
<dbReference type="AGR" id="HGNC:54636"/>
<protein>
    <submittedName>
        <fullName evidence="3">CFAP298-TCP10L readthrough</fullName>
    </submittedName>
</protein>
<evidence type="ECO:0007829" key="5">
    <source>
        <dbReference type="PeptideAtlas" id="A0A669KAZ0"/>
    </source>
</evidence>
<evidence type="ECO:0000256" key="2">
    <source>
        <dbReference type="SAM" id="MobiDB-lite"/>
    </source>
</evidence>
<dbReference type="MassIVE" id="A0A669KAZ0"/>
<dbReference type="EMBL" id="AP000269">
    <property type="status" value="NOT_ANNOTATED_CDS"/>
    <property type="molecule type" value="Genomic_DNA"/>
</dbReference>
<dbReference type="EMBL" id="KF510537">
    <property type="status" value="NOT_ANNOTATED_CDS"/>
    <property type="molecule type" value="Genomic_DNA"/>
</dbReference>
<dbReference type="PANTHER" id="PTHR13238:SF0">
    <property type="entry name" value="CILIA- AND FLAGELLA-ASSOCIATED PROTEIN 298"/>
    <property type="match status" value="1"/>
</dbReference>
<sequence>MVLLHVKRGDESQFLLQAPGSTELEELTVQVARVYNGRLKVQRLCSEMEELAEHGIFLPPNMQGLTDDQIEELKLKDEWGEKCVPSGGAVFKKDDIGRRNGQAPNEKMKQVLKKTIEEAKAIISKKQVEAGVCVTMEMVKDALDQLRGAVMIVYPMGLPPYDPIRMEFENKEDLSGTQAGLNVIKEAEAQLWWAAKELRRTKKLSDYVGKNEKTKIIAKIQQDAGRSTRGQGPQRGHPPRGPVPRSWGCHGEDSCGSRGSHGGLQHWGDATITAADHQTPPRAWETEVSVG</sequence>
<reference evidence="3 4" key="3">
    <citation type="journal article" date="2004" name="Nature">
        <title>Finishing the euchromatic sequence of the human genome.</title>
        <authorList>
            <consortium name="International Human Genome Sequencing Consortium"/>
        </authorList>
    </citation>
    <scope>NUCLEOTIDE SEQUENCE [LARGE SCALE GENOMIC DNA]</scope>
</reference>
<dbReference type="Proteomes" id="UP000005640">
    <property type="component" value="Chromosome 21"/>
</dbReference>
<dbReference type="EMBL" id="KF457215">
    <property type="status" value="NOT_ANNOTATED_CDS"/>
    <property type="molecule type" value="Genomic_DNA"/>
</dbReference>
<comment type="similarity">
    <text evidence="1">Belongs to the CFAP298 family.</text>
</comment>
<reference evidence="3" key="5">
    <citation type="submission" date="2025-09" db="UniProtKB">
        <authorList>
            <consortium name="Ensembl"/>
        </authorList>
    </citation>
    <scope>IDENTIFICATION</scope>
</reference>
<dbReference type="EMBL" id="KF511380">
    <property type="status" value="NOT_ANNOTATED_CDS"/>
    <property type="molecule type" value="Genomic_DNA"/>
</dbReference>
<dbReference type="Bgee" id="ENSG00000265590">
    <property type="expression patterns" value="Expressed in calcaneal tendon and 102 other cell types or tissues"/>
</dbReference>
<reference evidence="3" key="4">
    <citation type="submission" date="2025-08" db="UniProtKB">
        <authorList>
            <consortium name="Ensembl"/>
        </authorList>
    </citation>
    <scope>IDENTIFICATION</scope>
</reference>
<gene>
    <name evidence="3" type="primary">CFAP298-TCP10L</name>
</gene>
<dbReference type="GeneCards" id="CFAP298-TCP10L"/>
<dbReference type="ExpressionAtlas" id="A0A669KAZ0">
    <property type="expression patterns" value="baseline and differential"/>
</dbReference>
<dbReference type="SMR" id="A0A669KAZ0"/>
<name>A0A669KAZ0_HUMAN</name>
<evidence type="ECO:0000313" key="4">
    <source>
        <dbReference type="Proteomes" id="UP000005640"/>
    </source>
</evidence>